<keyword evidence="1" id="KW-1133">Transmembrane helix</keyword>
<dbReference type="AlphaFoldDB" id="A0A1D8D285"/>
<feature type="domain" description="Flavinylation-associated cytochrome" evidence="2">
    <location>
        <begin position="12"/>
        <end position="79"/>
    </location>
</feature>
<protein>
    <recommendedName>
        <fullName evidence="2">Flavinylation-associated cytochrome domain-containing protein</fullName>
    </recommendedName>
</protein>
<dbReference type="STRING" id="274537.BIU88_01265"/>
<evidence type="ECO:0000313" key="3">
    <source>
        <dbReference type="EMBL" id="AOS82897.1"/>
    </source>
</evidence>
<dbReference type="InterPro" id="IPR025517">
    <property type="entry name" value="DUF4405"/>
</dbReference>
<feature type="transmembrane region" description="Helical" evidence="1">
    <location>
        <begin position="12"/>
        <end position="33"/>
    </location>
</feature>
<evidence type="ECO:0000259" key="2">
    <source>
        <dbReference type="Pfam" id="PF14358"/>
    </source>
</evidence>
<keyword evidence="4" id="KW-1185">Reference proteome</keyword>
<feature type="transmembrane region" description="Helical" evidence="1">
    <location>
        <begin position="100"/>
        <end position="118"/>
    </location>
</feature>
<sequence>MTVKQSFKWRVFISAGLVLTFIVMFISGVVLFISPPGRVANWTNWNLLGLTKTGWQNQHIIFGFAFIILSIFHLFVINWKAFLSYIKSKASKGVNSPAELAASMLLFVVLGVGTFWHLPPFEQIIALGEQLSGSWEKKTGTPPVPHAETLSLDELGKLPQVNQPGSELLKKLQSAGLKVRDTRQTLLEIASENGAEVQRLYDILVPAKRSGGLGEGGGWGRKTLGEAAEAAGVTPIALQQALKQQGIEAAPDERIADIASKNGLNTPELIQRINVMTEKR</sequence>
<dbReference type="Proteomes" id="UP000095185">
    <property type="component" value="Chromosome"/>
</dbReference>
<organism evidence="3 4">
    <name type="scientific">Chlorobaculum limnaeum</name>
    <dbReference type="NCBI Taxonomy" id="274537"/>
    <lineage>
        <taxon>Bacteria</taxon>
        <taxon>Pseudomonadati</taxon>
        <taxon>Chlorobiota</taxon>
        <taxon>Chlorobiia</taxon>
        <taxon>Chlorobiales</taxon>
        <taxon>Chlorobiaceae</taxon>
        <taxon>Chlorobaculum</taxon>
    </lineage>
</organism>
<dbReference type="EMBL" id="CP017305">
    <property type="protein sequence ID" value="AOS82897.1"/>
    <property type="molecule type" value="Genomic_DNA"/>
</dbReference>
<name>A0A1D8D285_CHLLM</name>
<evidence type="ECO:0000256" key="1">
    <source>
        <dbReference type="SAM" id="Phobius"/>
    </source>
</evidence>
<gene>
    <name evidence="3" type="ORF">BIU88_01265</name>
</gene>
<keyword evidence="1" id="KW-0472">Membrane</keyword>
<dbReference type="KEGG" id="clz:BIU88_01265"/>
<proteinExistence type="predicted"/>
<feature type="transmembrane region" description="Helical" evidence="1">
    <location>
        <begin position="60"/>
        <end position="79"/>
    </location>
</feature>
<dbReference type="OrthoDB" id="9793491at2"/>
<dbReference type="RefSeq" id="WP_069808628.1">
    <property type="nucleotide sequence ID" value="NZ_CP017305.1"/>
</dbReference>
<reference evidence="3" key="1">
    <citation type="submission" date="2016-09" db="EMBL/GenBank/DDBJ databases">
        <title>Genome sequence of Chlorobaculum limnaeum.</title>
        <authorList>
            <person name="Liu Z."/>
            <person name="Tank M."/>
            <person name="Bryant D.A."/>
        </authorList>
    </citation>
    <scope>NUCLEOTIDE SEQUENCE [LARGE SCALE GENOMIC DNA]</scope>
    <source>
        <strain evidence="3">DSM 1677</strain>
    </source>
</reference>
<accession>A0A1D8D285</accession>
<keyword evidence="1" id="KW-0812">Transmembrane</keyword>
<evidence type="ECO:0000313" key="4">
    <source>
        <dbReference type="Proteomes" id="UP000095185"/>
    </source>
</evidence>
<dbReference type="Pfam" id="PF14358">
    <property type="entry name" value="DUF4405"/>
    <property type="match status" value="1"/>
</dbReference>